<evidence type="ECO:0000313" key="11">
    <source>
        <dbReference type="EMBL" id="MDW3776526.1"/>
    </source>
</evidence>
<dbReference type="GO" id="GO:0022857">
    <property type="term" value="F:transmembrane transporter activity"/>
    <property type="evidence" value="ECO:0007669"/>
    <property type="project" value="InterPro"/>
</dbReference>
<comment type="caution">
    <text evidence="11">The sequence shown here is derived from an EMBL/GenBank/DDBJ whole genome shotgun (WGS) entry which is preliminary data.</text>
</comment>
<accession>A0AAW9C2N6</accession>
<dbReference type="PROSITE" id="PS00216">
    <property type="entry name" value="SUGAR_TRANSPORT_1"/>
    <property type="match status" value="1"/>
</dbReference>
<evidence type="ECO:0000256" key="8">
    <source>
        <dbReference type="ARBA" id="ARBA00023136"/>
    </source>
</evidence>
<dbReference type="InterPro" id="IPR020846">
    <property type="entry name" value="MFS_dom"/>
</dbReference>
<dbReference type="PANTHER" id="PTHR23504">
    <property type="entry name" value="MAJOR FACILITATOR SUPERFAMILY DOMAIN-CONTAINING PROTEIN 10"/>
    <property type="match status" value="1"/>
</dbReference>
<dbReference type="InterPro" id="IPR011701">
    <property type="entry name" value="MFS"/>
</dbReference>
<keyword evidence="5" id="KW-1003">Cell membrane</keyword>
<dbReference type="PROSITE" id="PS50850">
    <property type="entry name" value="MFS"/>
    <property type="match status" value="1"/>
</dbReference>
<feature type="transmembrane region" description="Helical" evidence="9">
    <location>
        <begin position="337"/>
        <end position="363"/>
    </location>
</feature>
<dbReference type="InterPro" id="IPR001958">
    <property type="entry name" value="Tet-R_TetA/multi-R_MdtG-like"/>
</dbReference>
<feature type="transmembrane region" description="Helical" evidence="9">
    <location>
        <begin position="213"/>
        <end position="237"/>
    </location>
</feature>
<evidence type="ECO:0000259" key="10">
    <source>
        <dbReference type="PROSITE" id="PS50850"/>
    </source>
</evidence>
<evidence type="ECO:0000256" key="4">
    <source>
        <dbReference type="ARBA" id="ARBA00022448"/>
    </source>
</evidence>
<evidence type="ECO:0000256" key="9">
    <source>
        <dbReference type="SAM" id="Phobius"/>
    </source>
</evidence>
<feature type="transmembrane region" description="Helical" evidence="9">
    <location>
        <begin position="249"/>
        <end position="267"/>
    </location>
</feature>
<dbReference type="Proteomes" id="UP001276300">
    <property type="component" value="Unassembled WGS sequence"/>
</dbReference>
<comment type="similarity">
    <text evidence="3">Belongs to the major facilitator superfamily. TCR/Tet family.</text>
</comment>
<evidence type="ECO:0000313" key="12">
    <source>
        <dbReference type="Proteomes" id="UP001276300"/>
    </source>
</evidence>
<dbReference type="GO" id="GO:0005886">
    <property type="term" value="C:plasma membrane"/>
    <property type="evidence" value="ECO:0007669"/>
    <property type="project" value="UniProtKB-SubCell"/>
</dbReference>
<feature type="transmembrane region" description="Helical" evidence="9">
    <location>
        <begin position="369"/>
        <end position="388"/>
    </location>
</feature>
<name>A0AAW9C2N6_KLUCR</name>
<proteinExistence type="inferred from homology"/>
<dbReference type="InterPro" id="IPR005829">
    <property type="entry name" value="Sugar_transporter_CS"/>
</dbReference>
<keyword evidence="7 9" id="KW-1133">Transmembrane helix</keyword>
<evidence type="ECO:0000256" key="3">
    <source>
        <dbReference type="ARBA" id="ARBA00007520"/>
    </source>
</evidence>
<evidence type="ECO:0000256" key="2">
    <source>
        <dbReference type="ARBA" id="ARBA00004651"/>
    </source>
</evidence>
<keyword evidence="8 9" id="KW-0472">Membrane</keyword>
<sequence>MILANQSRLIILSIIGLDALGIGLVFPILPRLIQEVVGTGNIAPYIGVMAALYALMQFICAPVLGALSDKLGRRPILFFSLAGATINYTIMAFASTLWLLLLGRAIAGISSANVAVATAYITDVSEDRNRARDFGLFSAVFGVGFIAGPVVGGVLGEMWTRLPFVLAAVLNFGNYLFTLFMLPESKRGPSRRFDFHSLNPIAPFLWVTRRKGLWPVVGTYFLLSAGGEAYGCCWALWGFDAFNWNGTWIGLSLGMFGICQMLVQLFLPGPAARKWGERQTVFIGIGASCLALVVMAFAKQGWIVFAVMPLFALAGLGTPAFQAVVTRQVENTSQGQFQGVLTSATSLASIVAPLGFTTLYFISRGSLPGAVWLIVLTLYILAVPLIQISTRASQKCQS</sequence>
<feature type="transmembrane region" description="Helical" evidence="9">
    <location>
        <begin position="9"/>
        <end position="30"/>
    </location>
</feature>
<dbReference type="RefSeq" id="WP_318242372.1">
    <property type="nucleotide sequence ID" value="NZ_JAUEQX010000006.1"/>
</dbReference>
<feature type="transmembrane region" description="Helical" evidence="9">
    <location>
        <begin position="162"/>
        <end position="182"/>
    </location>
</feature>
<feature type="transmembrane region" description="Helical" evidence="9">
    <location>
        <begin position="279"/>
        <end position="297"/>
    </location>
</feature>
<organism evidence="11 12">
    <name type="scientific">Kluyvera cryocrescens</name>
    <name type="common">Kluyvera citrophila</name>
    <dbReference type="NCBI Taxonomy" id="580"/>
    <lineage>
        <taxon>Bacteria</taxon>
        <taxon>Pseudomonadati</taxon>
        <taxon>Pseudomonadota</taxon>
        <taxon>Gammaproteobacteria</taxon>
        <taxon>Enterobacterales</taxon>
        <taxon>Enterobacteriaceae</taxon>
        <taxon>Kluyvera</taxon>
    </lineage>
</organism>
<feature type="transmembrane region" description="Helical" evidence="9">
    <location>
        <begin position="303"/>
        <end position="325"/>
    </location>
</feature>
<dbReference type="Gene3D" id="1.20.1250.20">
    <property type="entry name" value="MFS general substrate transporter like domains"/>
    <property type="match status" value="1"/>
</dbReference>
<evidence type="ECO:0000256" key="6">
    <source>
        <dbReference type="ARBA" id="ARBA00022692"/>
    </source>
</evidence>
<dbReference type="EMBL" id="JAUEQX010000006">
    <property type="protein sequence ID" value="MDW3776526.1"/>
    <property type="molecule type" value="Genomic_DNA"/>
</dbReference>
<feature type="transmembrane region" description="Helical" evidence="9">
    <location>
        <begin position="76"/>
        <end position="99"/>
    </location>
</feature>
<dbReference type="SUPFAM" id="SSF103473">
    <property type="entry name" value="MFS general substrate transporter"/>
    <property type="match status" value="1"/>
</dbReference>
<dbReference type="Pfam" id="PF07690">
    <property type="entry name" value="MFS_1"/>
    <property type="match status" value="2"/>
</dbReference>
<dbReference type="CDD" id="cd17388">
    <property type="entry name" value="MFS_TetA"/>
    <property type="match status" value="1"/>
</dbReference>
<protein>
    <submittedName>
        <fullName evidence="11">TCR/Tet family MFS transporter</fullName>
    </submittedName>
</protein>
<comment type="subcellular location">
    <subcellularLocation>
        <location evidence="2">Cell membrane</location>
        <topology evidence="2">Multi-pass membrane protein</topology>
    </subcellularLocation>
</comment>
<feature type="transmembrane region" description="Helical" evidence="9">
    <location>
        <begin position="134"/>
        <end position="156"/>
    </location>
</feature>
<keyword evidence="4" id="KW-0813">Transport</keyword>
<feature type="transmembrane region" description="Helical" evidence="9">
    <location>
        <begin position="105"/>
        <end position="122"/>
    </location>
</feature>
<comment type="function">
    <text evidence="1">Resistance to tetracycline by an active tetracycline efflux. This is an energy-dependent process that decreases the accumulation of the antibiotic in whole cells. This protein functions as a metal-tetracycline/H(+) antiporter.</text>
</comment>
<dbReference type="PRINTS" id="PR01035">
    <property type="entry name" value="TCRTETA"/>
</dbReference>
<gene>
    <name evidence="11" type="ORF">QWU01_06835</name>
</gene>
<evidence type="ECO:0000256" key="5">
    <source>
        <dbReference type="ARBA" id="ARBA00022475"/>
    </source>
</evidence>
<evidence type="ECO:0000256" key="1">
    <source>
        <dbReference type="ARBA" id="ARBA00003279"/>
    </source>
</evidence>
<evidence type="ECO:0000256" key="7">
    <source>
        <dbReference type="ARBA" id="ARBA00022989"/>
    </source>
</evidence>
<reference evidence="11" key="1">
    <citation type="journal article" date="2023" name="J Glob Antimicrob Resist">
        <title>Emergence of NDM-1 and KPC-3 carbapenemases in Kluyvera cryocrescens: Investigating genetic heterogeneity and acquisition routes of blaNDM-1 in Enterobacterales species in Portugal.</title>
        <authorList>
            <person name="Loiodice M."/>
            <person name="Ribeiro M."/>
            <person name="Peixe L."/>
            <person name="Novais A."/>
        </authorList>
    </citation>
    <scope>NUCLEOTIDE SEQUENCE</scope>
    <source>
        <strain evidence="11">K629</strain>
    </source>
</reference>
<feature type="transmembrane region" description="Helical" evidence="9">
    <location>
        <begin position="42"/>
        <end position="64"/>
    </location>
</feature>
<keyword evidence="6 9" id="KW-0812">Transmembrane</keyword>
<dbReference type="PANTHER" id="PTHR23504:SF15">
    <property type="entry name" value="MAJOR FACILITATOR SUPERFAMILY (MFS) PROFILE DOMAIN-CONTAINING PROTEIN"/>
    <property type="match status" value="1"/>
</dbReference>
<dbReference type="AlphaFoldDB" id="A0AAW9C2N6"/>
<dbReference type="InterPro" id="IPR036259">
    <property type="entry name" value="MFS_trans_sf"/>
</dbReference>
<feature type="domain" description="Major facilitator superfamily (MFS) profile" evidence="10">
    <location>
        <begin position="7"/>
        <end position="394"/>
    </location>
</feature>